<evidence type="ECO:0000313" key="3">
    <source>
        <dbReference type="EMBL" id="VTU07572.1"/>
    </source>
</evidence>
<evidence type="ECO:0000256" key="1">
    <source>
        <dbReference type="ARBA" id="ARBA00010562"/>
    </source>
</evidence>
<keyword evidence="4" id="KW-1185">Reference proteome</keyword>
<keyword evidence="2" id="KW-1277">Toxin-antitoxin system</keyword>
<dbReference type="InterPro" id="IPR013321">
    <property type="entry name" value="Arc_rbn_hlx_hlx"/>
</dbReference>
<dbReference type="NCBIfam" id="TIGR02384">
    <property type="entry name" value="RelB_DinJ"/>
    <property type="match status" value="1"/>
</dbReference>
<dbReference type="PIRSF" id="PIRSF003108">
    <property type="entry name" value="DinJ"/>
    <property type="match status" value="1"/>
</dbReference>
<dbReference type="InterPro" id="IPR026262">
    <property type="entry name" value="DinJ"/>
</dbReference>
<evidence type="ECO:0000313" key="4">
    <source>
        <dbReference type="Proteomes" id="UP000308167"/>
    </source>
</evidence>
<proteinExistence type="inferred from homology"/>
<dbReference type="InterPro" id="IPR007337">
    <property type="entry name" value="RelB/DinJ"/>
</dbReference>
<gene>
    <name evidence="3" type="primary">dinJ_2</name>
    <name evidence="3" type="ORF">SAMEA1410922_00950</name>
</gene>
<accession>A0ABY6TKA2</accession>
<dbReference type="PANTHER" id="PTHR38781:SF1">
    <property type="entry name" value="ANTITOXIN DINJ-RELATED"/>
    <property type="match status" value="1"/>
</dbReference>
<dbReference type="Gene3D" id="1.10.1220.10">
    <property type="entry name" value="Met repressor-like"/>
    <property type="match status" value="1"/>
</dbReference>
<dbReference type="EMBL" id="CABFKI010000005">
    <property type="protein sequence ID" value="VTU07572.1"/>
    <property type="molecule type" value="Genomic_DNA"/>
</dbReference>
<dbReference type="PANTHER" id="PTHR38781">
    <property type="entry name" value="ANTITOXIN DINJ-RELATED"/>
    <property type="match status" value="1"/>
</dbReference>
<dbReference type="RefSeq" id="WP_135709773.1">
    <property type="nucleotide sequence ID" value="NZ_CABFKI010000005.1"/>
</dbReference>
<name>A0ABY6TKA2_9PAST</name>
<comment type="similarity">
    <text evidence="1">Belongs to the RelB/DinJ antitoxin family.</text>
</comment>
<dbReference type="GeneID" id="86155347"/>
<dbReference type="Proteomes" id="UP000308167">
    <property type="component" value="Unassembled WGS sequence"/>
</dbReference>
<comment type="caution">
    <text evidence="3">The sequence shown here is derived from an EMBL/GenBank/DDBJ whole genome shotgun (WGS) entry which is preliminary data.</text>
</comment>
<dbReference type="Pfam" id="PF04221">
    <property type="entry name" value="RelB"/>
    <property type="match status" value="1"/>
</dbReference>
<sequence length="89" mass="9894">MSETYIRARIDNGIKDEATAALKAMGLTMSEFLRIAVTRVAKEKAIPFDVKVPNAVTLQAMQEAQEILDEKRALKSAEALFDELENSTH</sequence>
<organism evidence="3 4">
    <name type="scientific">Actinobacillus porcinus</name>
    <dbReference type="NCBI Taxonomy" id="51048"/>
    <lineage>
        <taxon>Bacteria</taxon>
        <taxon>Pseudomonadati</taxon>
        <taxon>Pseudomonadota</taxon>
        <taxon>Gammaproteobacteria</taxon>
        <taxon>Pasteurellales</taxon>
        <taxon>Pasteurellaceae</taxon>
        <taxon>Actinobacillus</taxon>
    </lineage>
</organism>
<protein>
    <submittedName>
        <fullName evidence="3">Antitoxin DinJ</fullName>
    </submittedName>
</protein>
<reference evidence="3 4" key="1">
    <citation type="submission" date="2019-05" db="EMBL/GenBank/DDBJ databases">
        <authorList>
            <consortium name="Pathogen Informatics"/>
        </authorList>
    </citation>
    <scope>NUCLEOTIDE SEQUENCE [LARGE SCALE GENOMIC DNA]</scope>
    <source>
        <strain evidence="3 4">NM319</strain>
    </source>
</reference>
<evidence type="ECO:0000256" key="2">
    <source>
        <dbReference type="ARBA" id="ARBA00022649"/>
    </source>
</evidence>